<keyword evidence="1" id="KW-0812">Transmembrane</keyword>
<organism evidence="2 3">
    <name type="scientific">Paramecium sonneborni</name>
    <dbReference type="NCBI Taxonomy" id="65129"/>
    <lineage>
        <taxon>Eukaryota</taxon>
        <taxon>Sar</taxon>
        <taxon>Alveolata</taxon>
        <taxon>Ciliophora</taxon>
        <taxon>Intramacronucleata</taxon>
        <taxon>Oligohymenophorea</taxon>
        <taxon>Peniculida</taxon>
        <taxon>Parameciidae</taxon>
        <taxon>Paramecium</taxon>
    </lineage>
</organism>
<dbReference type="EMBL" id="CAJJDN010000123">
    <property type="protein sequence ID" value="CAD8119859.1"/>
    <property type="molecule type" value="Genomic_DNA"/>
</dbReference>
<feature type="transmembrane region" description="Helical" evidence="1">
    <location>
        <begin position="55"/>
        <end position="76"/>
    </location>
</feature>
<accession>A0A8S1QWG5</accession>
<evidence type="ECO:0000256" key="1">
    <source>
        <dbReference type="SAM" id="Phobius"/>
    </source>
</evidence>
<comment type="caution">
    <text evidence="2">The sequence shown here is derived from an EMBL/GenBank/DDBJ whole genome shotgun (WGS) entry which is preliminary data.</text>
</comment>
<proteinExistence type="predicted"/>
<gene>
    <name evidence="2" type="ORF">PSON_ATCC_30995.1.T1230042</name>
</gene>
<name>A0A8S1QWG5_9CILI</name>
<reference evidence="2" key="1">
    <citation type="submission" date="2021-01" db="EMBL/GenBank/DDBJ databases">
        <authorList>
            <consortium name="Genoscope - CEA"/>
            <person name="William W."/>
        </authorList>
    </citation>
    <scope>NUCLEOTIDE SEQUENCE</scope>
</reference>
<sequence>MFQDFQDEFAYVTNSVVTLFILINSGFGSIFFFGNEAYQECRQKGKVIVQQVGPLQFLIEIICCLINLIYVSYLHYVTVKYNNKEQPIRMQIVQKIMNIIVPII</sequence>
<evidence type="ECO:0000313" key="3">
    <source>
        <dbReference type="Proteomes" id="UP000692954"/>
    </source>
</evidence>
<dbReference type="Proteomes" id="UP000692954">
    <property type="component" value="Unassembled WGS sequence"/>
</dbReference>
<evidence type="ECO:0000313" key="2">
    <source>
        <dbReference type="EMBL" id="CAD8119859.1"/>
    </source>
</evidence>
<keyword evidence="1" id="KW-0472">Membrane</keyword>
<feature type="transmembrane region" description="Helical" evidence="1">
    <location>
        <begin position="12"/>
        <end position="34"/>
    </location>
</feature>
<protein>
    <submittedName>
        <fullName evidence="2">Uncharacterized protein</fullName>
    </submittedName>
</protein>
<dbReference type="OrthoDB" id="314900at2759"/>
<keyword evidence="3" id="KW-1185">Reference proteome</keyword>
<dbReference type="AlphaFoldDB" id="A0A8S1QWG5"/>
<keyword evidence="1" id="KW-1133">Transmembrane helix</keyword>